<protein>
    <recommendedName>
        <fullName evidence="2">F-box domain-containing protein</fullName>
    </recommendedName>
</protein>
<evidence type="ECO:0000259" key="2">
    <source>
        <dbReference type="PROSITE" id="PS50181"/>
    </source>
</evidence>
<dbReference type="PROSITE" id="PS50181">
    <property type="entry name" value="FBOX"/>
    <property type="match status" value="1"/>
</dbReference>
<dbReference type="InterPro" id="IPR001810">
    <property type="entry name" value="F-box_dom"/>
</dbReference>
<dbReference type="SUPFAM" id="SSF52047">
    <property type="entry name" value="RNI-like"/>
    <property type="match status" value="1"/>
</dbReference>
<dbReference type="Gene3D" id="3.80.10.10">
    <property type="entry name" value="Ribonuclease Inhibitor"/>
    <property type="match status" value="1"/>
</dbReference>
<dbReference type="InterPro" id="IPR032675">
    <property type="entry name" value="LRR_dom_sf"/>
</dbReference>
<evidence type="ECO:0000313" key="4">
    <source>
        <dbReference type="Proteomes" id="UP001642540"/>
    </source>
</evidence>
<sequence length="750" mass="86153">MGQRVTHLKKSKTFKSKSNENGSSSGKKYPLPIESLILRRIHTQYATDKNGQGDKSIAIGNTVETSSGGSLGLNDLISDESEQSISILTPYTPRPHQVGGEFTLNLPRSTFSTDEIDELAISVRHKFPNDTSFSQSLPELRSTNYGSSEETIGNQTVRHNETNIRDQDRAQFNLLDFPILVVENLLKHFTPSSILSLRATCKTTKSWVESDPKYLSDFQLKIESTTCDFHSPPCTGPWSNFSIPYIRLNSGFIQDTIDKYCDGIWNLKIFAPKTFSSVVSAYPCQDGHRLFKIIHQCPLLQLLSLCRLDTLTQLGNQQLDNLRILSIDRIQWMKHSDFALFEGIIMKCPNLEYLKIPEFEILGSLAFIFYDANTQPEVQNLIHPLIKYLDEFRCGKNWNTYRPKLYIDVVEYEDFKLCSSEAFYDLSRKCMNCNAVLMNVYFVPRDAVQRNQEDIVESFASMFGFIKIDFHAELWRNLEVMECWIEDFPEDVDLTTRQLEFLKTIPKIKSLKSLTIRMSVEEPEVCSAALDACVGQEYCRIKKLILRRHSLNASTNRPVKIPVGFGRAFSNVKHLYFQELDAKNEDFQHLWEDLVNLEELFMYKCPYLSQEAFLGSDSKGEPPILKLTKLQVLVVFLQDGVSVFDDQFIHRALKFMKLKGFALRGVTGVDFTEEGMLSLLNTPFHDSVEDFEAPSSSFRPTMSAGYWSFYLKLPKKELRQNRIWLSCSVLLNSLSSKKHRYDFKRKCLTL</sequence>
<comment type="caution">
    <text evidence="3">The sequence shown here is derived from an EMBL/GenBank/DDBJ whole genome shotgun (WGS) entry which is preliminary data.</text>
</comment>
<organism evidence="3 4">
    <name type="scientific">Orchesella dallaii</name>
    <dbReference type="NCBI Taxonomy" id="48710"/>
    <lineage>
        <taxon>Eukaryota</taxon>
        <taxon>Metazoa</taxon>
        <taxon>Ecdysozoa</taxon>
        <taxon>Arthropoda</taxon>
        <taxon>Hexapoda</taxon>
        <taxon>Collembola</taxon>
        <taxon>Entomobryomorpha</taxon>
        <taxon>Entomobryoidea</taxon>
        <taxon>Orchesellidae</taxon>
        <taxon>Orchesellinae</taxon>
        <taxon>Orchesella</taxon>
    </lineage>
</organism>
<dbReference type="Proteomes" id="UP001642540">
    <property type="component" value="Unassembled WGS sequence"/>
</dbReference>
<accession>A0ABP1QSA8</accession>
<dbReference type="Pfam" id="PF00646">
    <property type="entry name" value="F-box"/>
    <property type="match status" value="1"/>
</dbReference>
<feature type="compositionally biased region" description="Basic residues" evidence="1">
    <location>
        <begin position="1"/>
        <end position="15"/>
    </location>
</feature>
<gene>
    <name evidence="3" type="ORF">ODALV1_LOCUS13161</name>
</gene>
<feature type="region of interest" description="Disordered" evidence="1">
    <location>
        <begin position="1"/>
        <end position="29"/>
    </location>
</feature>
<name>A0ABP1QSA8_9HEXA</name>
<evidence type="ECO:0000313" key="3">
    <source>
        <dbReference type="EMBL" id="CAL8108992.1"/>
    </source>
</evidence>
<feature type="domain" description="F-box" evidence="2">
    <location>
        <begin position="171"/>
        <end position="217"/>
    </location>
</feature>
<feature type="compositionally biased region" description="Low complexity" evidence="1">
    <location>
        <begin position="19"/>
        <end position="28"/>
    </location>
</feature>
<keyword evidence="4" id="KW-1185">Reference proteome</keyword>
<dbReference type="EMBL" id="CAXLJM020000040">
    <property type="protein sequence ID" value="CAL8108992.1"/>
    <property type="molecule type" value="Genomic_DNA"/>
</dbReference>
<proteinExistence type="predicted"/>
<reference evidence="3 4" key="1">
    <citation type="submission" date="2024-08" db="EMBL/GenBank/DDBJ databases">
        <authorList>
            <person name="Cucini C."/>
            <person name="Frati F."/>
        </authorList>
    </citation>
    <scope>NUCLEOTIDE SEQUENCE [LARGE SCALE GENOMIC DNA]</scope>
</reference>
<evidence type="ECO:0000256" key="1">
    <source>
        <dbReference type="SAM" id="MobiDB-lite"/>
    </source>
</evidence>